<evidence type="ECO:0000313" key="2">
    <source>
        <dbReference type="Proteomes" id="UP000299102"/>
    </source>
</evidence>
<dbReference type="Gene3D" id="1.10.10.60">
    <property type="entry name" value="Homeodomain-like"/>
    <property type="match status" value="1"/>
</dbReference>
<name>A0A4C1TNF1_EUMVA</name>
<gene>
    <name evidence="1" type="ORF">EVAR_11471_1</name>
</gene>
<sequence>MNSSKELSAASKTVSQGFSDELLNWSKEDRFKLLTALKTHHSSNIEDLSKGIKNKTREEVQQAVDWYKSRAFNTLKYSADKVYRRLRKKKIQEQIPLMQWSKLLLNSFNFEELHTATSTAFRLLAEFEEAPPPESTERVDFAKIRFMISNALEGRPLPDVDEFTQYVFNKCLIEAALKSKGFIPQAELQSFLTAPNHVRSHIKLEENSSPFDAFLVNLHYLAIQQAYNPLNIPERYLKSIEEGDAFPALVTDYEYHV</sequence>
<comment type="caution">
    <text evidence="1">The sequence shown here is derived from an EMBL/GenBank/DDBJ whole genome shotgun (WGS) entry which is preliminary data.</text>
</comment>
<dbReference type="EMBL" id="BGZK01000069">
    <property type="protein sequence ID" value="GBP15177.1"/>
    <property type="molecule type" value="Genomic_DNA"/>
</dbReference>
<dbReference type="AlphaFoldDB" id="A0A4C1TNF1"/>
<reference evidence="1 2" key="1">
    <citation type="journal article" date="2019" name="Commun. Biol.">
        <title>The bagworm genome reveals a unique fibroin gene that provides high tensile strength.</title>
        <authorList>
            <person name="Kono N."/>
            <person name="Nakamura H."/>
            <person name="Ohtoshi R."/>
            <person name="Tomita M."/>
            <person name="Numata K."/>
            <person name="Arakawa K."/>
        </authorList>
    </citation>
    <scope>NUCLEOTIDE SEQUENCE [LARGE SCALE GENOMIC DNA]</scope>
</reference>
<keyword evidence="2" id="KW-1185">Reference proteome</keyword>
<evidence type="ECO:0000313" key="1">
    <source>
        <dbReference type="EMBL" id="GBP15177.1"/>
    </source>
</evidence>
<dbReference type="OrthoDB" id="8186615at2759"/>
<protein>
    <submittedName>
        <fullName evidence="1">Uncharacterized protein</fullName>
    </submittedName>
</protein>
<organism evidence="1 2">
    <name type="scientific">Eumeta variegata</name>
    <name type="common">Bagworm moth</name>
    <name type="synonym">Eumeta japonica</name>
    <dbReference type="NCBI Taxonomy" id="151549"/>
    <lineage>
        <taxon>Eukaryota</taxon>
        <taxon>Metazoa</taxon>
        <taxon>Ecdysozoa</taxon>
        <taxon>Arthropoda</taxon>
        <taxon>Hexapoda</taxon>
        <taxon>Insecta</taxon>
        <taxon>Pterygota</taxon>
        <taxon>Neoptera</taxon>
        <taxon>Endopterygota</taxon>
        <taxon>Lepidoptera</taxon>
        <taxon>Glossata</taxon>
        <taxon>Ditrysia</taxon>
        <taxon>Tineoidea</taxon>
        <taxon>Psychidae</taxon>
        <taxon>Oiketicinae</taxon>
        <taxon>Eumeta</taxon>
    </lineage>
</organism>
<accession>A0A4C1TNF1</accession>
<proteinExistence type="predicted"/>
<dbReference type="Proteomes" id="UP000299102">
    <property type="component" value="Unassembled WGS sequence"/>
</dbReference>